<sequence>MNALSVLSSFFSSSTLPTTIAWFSLDAAVYTCRQTLFYLAMPCRVSNQQQLSNSAALDTGTFFHSFTRSFIPTLIDSRSFSFVSKKMPPHDVYKLFMCVRVLHLWHMLRSFCVSSNEQLAAGLP</sequence>
<dbReference type="AlphaFoldDB" id="A0A811V341"/>
<reference evidence="1" key="1">
    <citation type="submission" date="2020-11" db="EMBL/GenBank/DDBJ databases">
        <authorList>
            <person name="Whitehead M."/>
        </authorList>
    </citation>
    <scope>NUCLEOTIDE SEQUENCE</scope>
    <source>
        <strain evidence="1">EGII</strain>
    </source>
</reference>
<dbReference type="Proteomes" id="UP000606786">
    <property type="component" value="Unassembled WGS sequence"/>
</dbReference>
<comment type="caution">
    <text evidence="1">The sequence shown here is derived from an EMBL/GenBank/DDBJ whole genome shotgun (WGS) entry which is preliminary data.</text>
</comment>
<name>A0A811V341_CERCA</name>
<evidence type="ECO:0000313" key="1">
    <source>
        <dbReference type="EMBL" id="CAD7004785.1"/>
    </source>
</evidence>
<dbReference type="EMBL" id="CAJHJT010000034">
    <property type="protein sequence ID" value="CAD7004785.1"/>
    <property type="molecule type" value="Genomic_DNA"/>
</dbReference>
<protein>
    <submittedName>
        <fullName evidence="1">(Mediterranean fruit fly) hypothetical protein</fullName>
    </submittedName>
</protein>
<accession>A0A811V341</accession>
<proteinExistence type="predicted"/>
<keyword evidence="2" id="KW-1185">Reference proteome</keyword>
<evidence type="ECO:0000313" key="2">
    <source>
        <dbReference type="Proteomes" id="UP000606786"/>
    </source>
</evidence>
<gene>
    <name evidence="1" type="ORF">CCAP1982_LOCUS13175</name>
</gene>
<organism evidence="1 2">
    <name type="scientific">Ceratitis capitata</name>
    <name type="common">Mediterranean fruit fly</name>
    <name type="synonym">Tephritis capitata</name>
    <dbReference type="NCBI Taxonomy" id="7213"/>
    <lineage>
        <taxon>Eukaryota</taxon>
        <taxon>Metazoa</taxon>
        <taxon>Ecdysozoa</taxon>
        <taxon>Arthropoda</taxon>
        <taxon>Hexapoda</taxon>
        <taxon>Insecta</taxon>
        <taxon>Pterygota</taxon>
        <taxon>Neoptera</taxon>
        <taxon>Endopterygota</taxon>
        <taxon>Diptera</taxon>
        <taxon>Brachycera</taxon>
        <taxon>Muscomorpha</taxon>
        <taxon>Tephritoidea</taxon>
        <taxon>Tephritidae</taxon>
        <taxon>Ceratitis</taxon>
        <taxon>Ceratitis</taxon>
    </lineage>
</organism>